<dbReference type="RefSeq" id="WP_142904612.1">
    <property type="nucleotide sequence ID" value="NZ_ML660093.1"/>
</dbReference>
<accession>A0A545TNH5</accession>
<sequence length="108" mass="11979">MYKHYKKITVAIALLSIIVFLSFQALVATKIREAAEPARQYLSAVIQDFPSWDIKKFDHYLTSNGLKEFNSSGGQDLLRLLNSMGKVVLVNNPSFFGTTTGHLNNGAS</sequence>
<dbReference type="EMBL" id="VHSG01000012">
    <property type="protein sequence ID" value="TQV78777.1"/>
    <property type="molecule type" value="Genomic_DNA"/>
</dbReference>
<comment type="caution">
    <text evidence="1">The sequence shown here is derived from an EMBL/GenBank/DDBJ whole genome shotgun (WGS) entry which is preliminary data.</text>
</comment>
<dbReference type="OrthoDB" id="7061546at2"/>
<name>A0A545TNH5_9GAMM</name>
<evidence type="ECO:0000313" key="2">
    <source>
        <dbReference type="Proteomes" id="UP000319732"/>
    </source>
</evidence>
<organism evidence="1 2">
    <name type="scientific">Exilibacterium tricleocarpae</name>
    <dbReference type="NCBI Taxonomy" id="2591008"/>
    <lineage>
        <taxon>Bacteria</taxon>
        <taxon>Pseudomonadati</taxon>
        <taxon>Pseudomonadota</taxon>
        <taxon>Gammaproteobacteria</taxon>
        <taxon>Cellvibrionales</taxon>
        <taxon>Cellvibrionaceae</taxon>
        <taxon>Exilibacterium</taxon>
    </lineage>
</organism>
<proteinExistence type="predicted"/>
<gene>
    <name evidence="1" type="ORF">FKG94_12205</name>
</gene>
<dbReference type="Proteomes" id="UP000319732">
    <property type="component" value="Unassembled WGS sequence"/>
</dbReference>
<evidence type="ECO:0000313" key="1">
    <source>
        <dbReference type="EMBL" id="TQV78777.1"/>
    </source>
</evidence>
<protein>
    <submittedName>
        <fullName evidence="1">Uncharacterized protein</fullName>
    </submittedName>
</protein>
<reference evidence="1 2" key="1">
    <citation type="submission" date="2019-06" db="EMBL/GenBank/DDBJ databases">
        <title>Whole genome sequence for Cellvibrionaceae sp. R142.</title>
        <authorList>
            <person name="Wang G."/>
        </authorList>
    </citation>
    <scope>NUCLEOTIDE SEQUENCE [LARGE SCALE GENOMIC DNA]</scope>
    <source>
        <strain evidence="1 2">R142</strain>
    </source>
</reference>
<dbReference type="AlphaFoldDB" id="A0A545TNH5"/>
<keyword evidence="2" id="KW-1185">Reference proteome</keyword>